<reference evidence="1 2" key="1">
    <citation type="submission" date="2023-05" db="EMBL/GenBank/DDBJ databases">
        <title>B98-5 Cell Line De Novo Hybrid Assembly: An Optical Mapping Approach.</title>
        <authorList>
            <person name="Kananen K."/>
            <person name="Auerbach J.A."/>
            <person name="Kautto E."/>
            <person name="Blachly J.S."/>
        </authorList>
    </citation>
    <scope>NUCLEOTIDE SEQUENCE [LARGE SCALE GENOMIC DNA]</scope>
    <source>
        <strain evidence="1">B95-8</strain>
        <tissue evidence="1">Cell line</tissue>
    </source>
</reference>
<keyword evidence="2" id="KW-1185">Reference proteome</keyword>
<dbReference type="EMBL" id="JASSZA010000019">
    <property type="protein sequence ID" value="KAK2086834.1"/>
    <property type="molecule type" value="Genomic_DNA"/>
</dbReference>
<protein>
    <submittedName>
        <fullName evidence="1">Uncharacterized protein</fullName>
    </submittedName>
</protein>
<sequence>MVLRIFQSRYVSSSSSMAVATRTHYACASDISRGLRLRQIPVRSPSALSRPELGCLPRRPDCSNIWDRQRQGQPEPYERDSWLHETLAPQFSRVFGRSASREFTAGVEAVRLHLACSVAGGDGDSTAGVEALRLHLACSVAGGDGDSTAGVEALRLHLACSVAGGDGDSTAGVEALRLHLASSVAGGDRAVEEVGGHSGSGPLRPC</sequence>
<evidence type="ECO:0000313" key="1">
    <source>
        <dbReference type="EMBL" id="KAK2086834.1"/>
    </source>
</evidence>
<dbReference type="Proteomes" id="UP001266305">
    <property type="component" value="Unassembled WGS sequence"/>
</dbReference>
<gene>
    <name evidence="1" type="ORF">P7K49_032741</name>
</gene>
<name>A0ABQ9TPX6_SAGOE</name>
<comment type="caution">
    <text evidence="1">The sequence shown here is derived from an EMBL/GenBank/DDBJ whole genome shotgun (WGS) entry which is preliminary data.</text>
</comment>
<proteinExistence type="predicted"/>
<accession>A0ABQ9TPX6</accession>
<evidence type="ECO:0000313" key="2">
    <source>
        <dbReference type="Proteomes" id="UP001266305"/>
    </source>
</evidence>
<organism evidence="1 2">
    <name type="scientific">Saguinus oedipus</name>
    <name type="common">Cotton-top tamarin</name>
    <name type="synonym">Oedipomidas oedipus</name>
    <dbReference type="NCBI Taxonomy" id="9490"/>
    <lineage>
        <taxon>Eukaryota</taxon>
        <taxon>Metazoa</taxon>
        <taxon>Chordata</taxon>
        <taxon>Craniata</taxon>
        <taxon>Vertebrata</taxon>
        <taxon>Euteleostomi</taxon>
        <taxon>Mammalia</taxon>
        <taxon>Eutheria</taxon>
        <taxon>Euarchontoglires</taxon>
        <taxon>Primates</taxon>
        <taxon>Haplorrhini</taxon>
        <taxon>Platyrrhini</taxon>
        <taxon>Cebidae</taxon>
        <taxon>Callitrichinae</taxon>
        <taxon>Saguinus</taxon>
    </lineage>
</organism>